<sequence>MHATVSAPQSVGPVLSAGFTPALLLSMAQEAERRYLELLSQHPPGTFHEGRNEQRRLMEQALACAAWMERKGLDRLPYVGPFGTVPFTRGMRVRVPKGALVYGFRSDEQRAGQPAKMTHVVTAFSVDPGYVWHDGPNGADAVHQPKVHWAGAGGYWRWAYAADLEIAAPAN</sequence>
<evidence type="ECO:0000313" key="1">
    <source>
        <dbReference type="EMBL" id="ABM96920.1"/>
    </source>
</evidence>
<geneLocation type="plasmid" evidence="1 2">
    <name>RPME01</name>
</geneLocation>
<name>A2SMY1_METPP</name>
<dbReference type="HOGENOM" id="CLU_1561142_0_0_4"/>
<keyword evidence="1" id="KW-0614">Plasmid</keyword>
<dbReference type="EMBL" id="CP000556">
    <property type="protein sequence ID" value="ABM96920.1"/>
    <property type="molecule type" value="Genomic_DNA"/>
</dbReference>
<dbReference type="Proteomes" id="UP000000366">
    <property type="component" value="Plasmid RPME01"/>
</dbReference>
<keyword evidence="2" id="KW-1185">Reference proteome</keyword>
<accession>A2SMY1</accession>
<protein>
    <submittedName>
        <fullName evidence="1">Uncharacterized protein</fullName>
    </submittedName>
</protein>
<gene>
    <name evidence="1" type="ordered locus">Mpe_B0142</name>
</gene>
<reference evidence="1 2" key="1">
    <citation type="journal article" date="2007" name="J. Bacteriol.">
        <title>Whole-genome analysis of the methyl tert-butyl ether-degrading beta-proteobacterium Methylibium petroleiphilum PM1.</title>
        <authorList>
            <person name="Kane S.R."/>
            <person name="Chakicherla A.Y."/>
            <person name="Chain P.S.G."/>
            <person name="Schmidt R."/>
            <person name="Shin M.W."/>
            <person name="Legler T.C."/>
            <person name="Scow K.M."/>
            <person name="Larimer F.W."/>
            <person name="Lucas S.M."/>
            <person name="Richardson P.M."/>
            <person name="Hristova K.R."/>
        </authorList>
    </citation>
    <scope>NUCLEOTIDE SEQUENCE [LARGE SCALE GENOMIC DNA]</scope>
    <source>
        <strain evidence="2">ATCC BAA-1232 / LMG 22953 / PM1</strain>
        <plasmid evidence="1 2">RPME01</plasmid>
    </source>
</reference>
<dbReference type="RefSeq" id="WP_011831535.1">
    <property type="nucleotide sequence ID" value="NC_008826.1"/>
</dbReference>
<organism evidence="1 2">
    <name type="scientific">Methylibium petroleiphilum (strain ATCC BAA-1232 / LMG 22953 / PM1)</name>
    <dbReference type="NCBI Taxonomy" id="420662"/>
    <lineage>
        <taxon>Bacteria</taxon>
        <taxon>Pseudomonadati</taxon>
        <taxon>Pseudomonadota</taxon>
        <taxon>Betaproteobacteria</taxon>
        <taxon>Burkholderiales</taxon>
        <taxon>Sphaerotilaceae</taxon>
        <taxon>Methylibium</taxon>
    </lineage>
</organism>
<proteinExistence type="predicted"/>
<dbReference type="KEGG" id="mpt:Mpe_B0142"/>
<evidence type="ECO:0000313" key="2">
    <source>
        <dbReference type="Proteomes" id="UP000000366"/>
    </source>
</evidence>
<dbReference type="AlphaFoldDB" id="A2SMY1"/>